<accession>A0A0G0ZRN1</accession>
<protein>
    <submittedName>
        <fullName evidence="1">Uncharacterized protein</fullName>
    </submittedName>
</protein>
<dbReference type="Gene3D" id="2.160.20.20">
    <property type="match status" value="1"/>
</dbReference>
<sequence length="283" mass="28869">NAQYANGLGKLGQYGTTTWNNTSPSGLDAFFKIYLGGINSVISGMTIGQLGVGNASAHTVNNSIIAGNLYCQTGSGNNKSCDISEGDPTPLNFPISDSQVQSWKDYAVSGETQTGDINISGSGTLTIGPKKIVGNLYVSNNGILTISGTLWVTGNIVLSNQAQVKLSSSYGSGSGMIISDGTVSTSNSASFSGSGTTGSYMMMLTTSTSSSAINIANSAGTVILVAPYGTISFSNTAGAKEAIAKTINMSNSATLTYESGLANINFSSGPSGSWEVQTWGESE</sequence>
<evidence type="ECO:0000313" key="1">
    <source>
        <dbReference type="EMBL" id="KKS24636.1"/>
    </source>
</evidence>
<name>A0A0G0ZRN1_9BACT</name>
<organism evidence="1 2">
    <name type="scientific">Candidatus Nomurabacteria bacterium GW2011_GWC2_41_8</name>
    <dbReference type="NCBI Taxonomy" id="1618755"/>
    <lineage>
        <taxon>Bacteria</taxon>
        <taxon>Candidatus Nomuraibacteriota</taxon>
    </lineage>
</organism>
<reference evidence="1 2" key="1">
    <citation type="journal article" date="2015" name="Nature">
        <title>rRNA introns, odd ribosomes, and small enigmatic genomes across a large radiation of phyla.</title>
        <authorList>
            <person name="Brown C.T."/>
            <person name="Hug L.A."/>
            <person name="Thomas B.C."/>
            <person name="Sharon I."/>
            <person name="Castelle C.J."/>
            <person name="Singh A."/>
            <person name="Wilkins M.J."/>
            <person name="Williams K.H."/>
            <person name="Banfield J.F."/>
        </authorList>
    </citation>
    <scope>NUCLEOTIDE SEQUENCE [LARGE SCALE GENOMIC DNA]</scope>
</reference>
<proteinExistence type="predicted"/>
<dbReference type="InterPro" id="IPR012332">
    <property type="entry name" value="Autotransporter_pectin_lyase_C"/>
</dbReference>
<comment type="caution">
    <text evidence="1">The sequence shown here is derived from an EMBL/GenBank/DDBJ whole genome shotgun (WGS) entry which is preliminary data.</text>
</comment>
<dbReference type="EMBL" id="LCCC01000002">
    <property type="protein sequence ID" value="KKS24636.1"/>
    <property type="molecule type" value="Genomic_DNA"/>
</dbReference>
<dbReference type="AlphaFoldDB" id="A0A0G0ZRN1"/>
<feature type="non-terminal residue" evidence="1">
    <location>
        <position position="1"/>
    </location>
</feature>
<gene>
    <name evidence="1" type="ORF">UU82_C0002G0001</name>
</gene>
<dbReference type="Proteomes" id="UP000033949">
    <property type="component" value="Unassembled WGS sequence"/>
</dbReference>
<evidence type="ECO:0000313" key="2">
    <source>
        <dbReference type="Proteomes" id="UP000033949"/>
    </source>
</evidence>